<name>A0A4R6MLH4_9GAMM</name>
<sequence length="174" mass="19181">MSSTVNKKTALIVIDVQNDYFAGGKYPQWEADKTLETIENSIISAREKGWPVYFIKHIGTTESPFFVPDSEGIAIHPRALDAAPKAKVITKKHADAFLNTELELTLKSDGIENLLICGMMTQNCVAFTAMSKMADQYTVTVIGDACTSVDRMVHGIALRAIADHVEVKAFHECF</sequence>
<dbReference type="EMBL" id="SNXC01000001">
    <property type="protein sequence ID" value="TDP01861.1"/>
    <property type="molecule type" value="Genomic_DNA"/>
</dbReference>
<dbReference type="SUPFAM" id="SSF52499">
    <property type="entry name" value="Isochorismatase-like hydrolases"/>
    <property type="match status" value="1"/>
</dbReference>
<proteinExistence type="predicted"/>
<dbReference type="Gene3D" id="3.40.50.850">
    <property type="entry name" value="Isochorismatase-like"/>
    <property type="match status" value="1"/>
</dbReference>
<keyword evidence="4" id="KW-1185">Reference proteome</keyword>
<comment type="caution">
    <text evidence="3">The sequence shown here is derived from an EMBL/GenBank/DDBJ whole genome shotgun (WGS) entry which is preliminary data.</text>
</comment>
<dbReference type="CDD" id="cd01014">
    <property type="entry name" value="nicotinamidase_related"/>
    <property type="match status" value="1"/>
</dbReference>
<keyword evidence="1" id="KW-0378">Hydrolase</keyword>
<gene>
    <name evidence="3" type="ORF">DFP79_0035</name>
</gene>
<dbReference type="OrthoDB" id="1157330at2"/>
<dbReference type="AlphaFoldDB" id="A0A4R6MLH4"/>
<dbReference type="PANTHER" id="PTHR43540:SF15">
    <property type="entry name" value="BLR5631 PROTEIN"/>
    <property type="match status" value="1"/>
</dbReference>
<evidence type="ECO:0000313" key="4">
    <source>
        <dbReference type="Proteomes" id="UP000294656"/>
    </source>
</evidence>
<dbReference type="InterPro" id="IPR000868">
    <property type="entry name" value="Isochorismatase-like_dom"/>
</dbReference>
<reference evidence="3 4" key="1">
    <citation type="submission" date="2019-03" db="EMBL/GenBank/DDBJ databases">
        <title>Genomic Encyclopedia of Type Strains, Phase III (KMG-III): the genomes of soil and plant-associated and newly described type strains.</title>
        <authorList>
            <person name="Whitman W."/>
        </authorList>
    </citation>
    <scope>NUCLEOTIDE SEQUENCE [LARGE SCALE GENOMIC DNA]</scope>
    <source>
        <strain evidence="3 4">CECT 7378</strain>
    </source>
</reference>
<dbReference type="Proteomes" id="UP000294656">
    <property type="component" value="Unassembled WGS sequence"/>
</dbReference>
<dbReference type="RefSeq" id="WP_133501798.1">
    <property type="nucleotide sequence ID" value="NZ_SNXC01000001.1"/>
</dbReference>
<dbReference type="GO" id="GO:0016787">
    <property type="term" value="F:hydrolase activity"/>
    <property type="evidence" value="ECO:0007669"/>
    <property type="project" value="UniProtKB-KW"/>
</dbReference>
<evidence type="ECO:0000256" key="1">
    <source>
        <dbReference type="ARBA" id="ARBA00022801"/>
    </source>
</evidence>
<organism evidence="3 4">
    <name type="scientific">Marinomonas balearica</name>
    <dbReference type="NCBI Taxonomy" id="491947"/>
    <lineage>
        <taxon>Bacteria</taxon>
        <taxon>Pseudomonadati</taxon>
        <taxon>Pseudomonadota</taxon>
        <taxon>Gammaproteobacteria</taxon>
        <taxon>Oceanospirillales</taxon>
        <taxon>Oceanospirillaceae</taxon>
        <taxon>Marinomonas</taxon>
    </lineage>
</organism>
<dbReference type="InterPro" id="IPR050272">
    <property type="entry name" value="Isochorismatase-like_hydrls"/>
</dbReference>
<dbReference type="Pfam" id="PF00857">
    <property type="entry name" value="Isochorismatase"/>
    <property type="match status" value="1"/>
</dbReference>
<evidence type="ECO:0000259" key="2">
    <source>
        <dbReference type="Pfam" id="PF00857"/>
    </source>
</evidence>
<evidence type="ECO:0000313" key="3">
    <source>
        <dbReference type="EMBL" id="TDP01861.1"/>
    </source>
</evidence>
<accession>A0A4R6MLH4</accession>
<dbReference type="PANTHER" id="PTHR43540">
    <property type="entry name" value="PEROXYUREIDOACRYLATE/UREIDOACRYLATE AMIDOHYDROLASE-RELATED"/>
    <property type="match status" value="1"/>
</dbReference>
<feature type="domain" description="Isochorismatase-like" evidence="2">
    <location>
        <begin position="9"/>
        <end position="163"/>
    </location>
</feature>
<protein>
    <submittedName>
        <fullName evidence="3">Nicotinamidase-related amidase</fullName>
    </submittedName>
</protein>
<dbReference type="InterPro" id="IPR036380">
    <property type="entry name" value="Isochorismatase-like_sf"/>
</dbReference>